<name>D1W940_9BACT</name>
<reference evidence="3 4" key="1">
    <citation type="submission" date="2009-12" db="EMBL/GenBank/DDBJ databases">
        <title>Genome Sequence of Prevotella buccalis ATCC 35310.</title>
        <authorList>
            <person name="Durkin A.S."/>
            <person name="Madupu R."/>
            <person name="Torralba M."/>
            <person name="Methe B."/>
            <person name="Sutton G."/>
            <person name="Strausberg R.L."/>
            <person name="Nelson K.E."/>
        </authorList>
    </citation>
    <scope>NUCLEOTIDE SEQUENCE [LARGE SCALE GENOMIC DNA]</scope>
    <source>
        <strain evidence="3 4">ATCC 35310</strain>
    </source>
</reference>
<dbReference type="EMBL" id="ADEG01000111">
    <property type="protein sequence ID" value="EFA90908.1"/>
    <property type="molecule type" value="Genomic_DNA"/>
</dbReference>
<comment type="caution">
    <text evidence="3">The sequence shown here is derived from an EMBL/GenBank/DDBJ whole genome shotgun (WGS) entry which is preliminary data.</text>
</comment>
<dbReference type="InterPro" id="IPR050834">
    <property type="entry name" value="Glycosyltransf_2"/>
</dbReference>
<protein>
    <submittedName>
        <fullName evidence="3">Glycosyltransferase, group 2 family protein</fullName>
        <ecNumber evidence="3">2.4.-.-</ecNumber>
    </submittedName>
</protein>
<keyword evidence="1" id="KW-1133">Transmembrane helix</keyword>
<keyword evidence="1" id="KW-0812">Transmembrane</keyword>
<dbReference type="Proteomes" id="UP000005283">
    <property type="component" value="Unassembled WGS sequence"/>
</dbReference>
<gene>
    <name evidence="3" type="ORF">HMPREF0650_0912</name>
</gene>
<dbReference type="Pfam" id="PF00535">
    <property type="entry name" value="Glycos_transf_2"/>
    <property type="match status" value="1"/>
</dbReference>
<dbReference type="InterPro" id="IPR001173">
    <property type="entry name" value="Glyco_trans_2-like"/>
</dbReference>
<keyword evidence="1" id="KW-0472">Membrane</keyword>
<dbReference type="eggNOG" id="COG1216">
    <property type="taxonomic scope" value="Bacteria"/>
</dbReference>
<evidence type="ECO:0000256" key="1">
    <source>
        <dbReference type="SAM" id="Phobius"/>
    </source>
</evidence>
<evidence type="ECO:0000313" key="3">
    <source>
        <dbReference type="EMBL" id="EFA90908.1"/>
    </source>
</evidence>
<feature type="transmembrane region" description="Helical" evidence="1">
    <location>
        <begin position="258"/>
        <end position="284"/>
    </location>
</feature>
<dbReference type="InterPro" id="IPR029044">
    <property type="entry name" value="Nucleotide-diphossugar_trans"/>
</dbReference>
<evidence type="ECO:0000259" key="2">
    <source>
        <dbReference type="Pfam" id="PF00535"/>
    </source>
</evidence>
<dbReference type="AlphaFoldDB" id="D1W940"/>
<keyword evidence="4" id="KW-1185">Reference proteome</keyword>
<dbReference type="Gene3D" id="3.90.550.10">
    <property type="entry name" value="Spore Coat Polysaccharide Biosynthesis Protein SpsA, Chain A"/>
    <property type="match status" value="1"/>
</dbReference>
<dbReference type="PANTHER" id="PTHR43685">
    <property type="entry name" value="GLYCOSYLTRANSFERASE"/>
    <property type="match status" value="1"/>
</dbReference>
<evidence type="ECO:0000313" key="4">
    <source>
        <dbReference type="Proteomes" id="UP000005283"/>
    </source>
</evidence>
<keyword evidence="3" id="KW-0328">Glycosyltransferase</keyword>
<feature type="transmembrane region" description="Helical" evidence="1">
    <location>
        <begin position="329"/>
        <end position="352"/>
    </location>
</feature>
<organism evidence="3 4">
    <name type="scientific">Hoylesella buccalis ATCC 35310</name>
    <dbReference type="NCBI Taxonomy" id="679190"/>
    <lineage>
        <taxon>Bacteria</taxon>
        <taxon>Pseudomonadati</taxon>
        <taxon>Bacteroidota</taxon>
        <taxon>Bacteroidia</taxon>
        <taxon>Bacteroidales</taxon>
        <taxon>Prevotellaceae</taxon>
        <taxon>Hoylesella</taxon>
    </lineage>
</organism>
<dbReference type="GO" id="GO:0016757">
    <property type="term" value="F:glycosyltransferase activity"/>
    <property type="evidence" value="ECO:0007669"/>
    <property type="project" value="UniProtKB-KW"/>
</dbReference>
<keyword evidence="3" id="KW-0808">Transferase</keyword>
<dbReference type="PANTHER" id="PTHR43685:SF2">
    <property type="entry name" value="GLYCOSYLTRANSFERASE 2-LIKE DOMAIN-CONTAINING PROTEIN"/>
    <property type="match status" value="1"/>
</dbReference>
<feature type="transmembrane region" description="Helical" evidence="1">
    <location>
        <begin position="299"/>
        <end position="317"/>
    </location>
</feature>
<dbReference type="EC" id="2.4.-.-" evidence="3"/>
<dbReference type="STRING" id="679190.HMPREF0650_0912"/>
<feature type="domain" description="Glycosyltransferase 2-like" evidence="2">
    <location>
        <begin position="25"/>
        <end position="186"/>
    </location>
</feature>
<accession>D1W940</accession>
<sequence>MCCNEAINLSTCQLVNSSTKNMKYSVIVPVYNRPDEIDELLESMRRQTFTDFEVLIVEDGSSCPCDKVCEKYANLLDIKYFMKPNGGPGDSRNYGAERASGEYLIILDSDVVVPHDYFYEVEKELKAAPADAFGGPDRAHPSFSDTQKAISYAMTAFFTTGGIRGGKKKLDKFYPRSFNMGVRRNVYLKLGGFSKMRFGEDIDFSIRIFKGGYSCRLFPKAWVWHKRRTDFRKFFRQVFNSGIARINLYKKHPESLKLVHLLPTVFTLGVTLLCFLMIFGLILWSGPSNHFSTHSVGKYLFWGGLSPLVIYCLAILIDSSYRNESLRIGFLSIRAAFIQLFGYGLGFISAWYKRCMRGKGEFHAFDKTFYR</sequence>
<dbReference type="SUPFAM" id="SSF53448">
    <property type="entry name" value="Nucleotide-diphospho-sugar transferases"/>
    <property type="match status" value="1"/>
</dbReference>
<proteinExistence type="predicted"/>